<sequence length="152" mass="16054">MGDLPRSAVLCPCVVSPLSYPSVSTVTSPPTSVQFFPLFGSGVWRDVDTRSSSGVSSSVHCLSLTCGVVWTRDLHPVVSTVTSPPLVSSSVHCLSLACGVVWTRDLHPVVSTVTSPSPPTSVQFCPLFESDVWRGVDTRSSSCGQHGDLSPH</sequence>
<evidence type="ECO:0000313" key="2">
    <source>
        <dbReference type="Proteomes" id="UP001283361"/>
    </source>
</evidence>
<protein>
    <submittedName>
        <fullName evidence="1">Uncharacterized protein</fullName>
    </submittedName>
</protein>
<dbReference type="EMBL" id="JAWDGP010004109">
    <property type="protein sequence ID" value="KAK3767746.1"/>
    <property type="molecule type" value="Genomic_DNA"/>
</dbReference>
<name>A0AAE1DEM9_9GAST</name>
<evidence type="ECO:0000313" key="1">
    <source>
        <dbReference type="EMBL" id="KAK3767746.1"/>
    </source>
</evidence>
<dbReference type="Proteomes" id="UP001283361">
    <property type="component" value="Unassembled WGS sequence"/>
</dbReference>
<reference evidence="1" key="1">
    <citation type="journal article" date="2023" name="G3 (Bethesda)">
        <title>A reference genome for the long-term kleptoplast-retaining sea slug Elysia crispata morphotype clarki.</title>
        <authorList>
            <person name="Eastman K.E."/>
            <person name="Pendleton A.L."/>
            <person name="Shaikh M.A."/>
            <person name="Suttiyut T."/>
            <person name="Ogas R."/>
            <person name="Tomko P."/>
            <person name="Gavelis G."/>
            <person name="Widhalm J.R."/>
            <person name="Wisecaver J.H."/>
        </authorList>
    </citation>
    <scope>NUCLEOTIDE SEQUENCE</scope>
    <source>
        <strain evidence="1">ECLA1</strain>
    </source>
</reference>
<accession>A0AAE1DEM9</accession>
<proteinExistence type="predicted"/>
<gene>
    <name evidence="1" type="ORF">RRG08_052889</name>
</gene>
<organism evidence="1 2">
    <name type="scientific">Elysia crispata</name>
    <name type="common">lettuce slug</name>
    <dbReference type="NCBI Taxonomy" id="231223"/>
    <lineage>
        <taxon>Eukaryota</taxon>
        <taxon>Metazoa</taxon>
        <taxon>Spiralia</taxon>
        <taxon>Lophotrochozoa</taxon>
        <taxon>Mollusca</taxon>
        <taxon>Gastropoda</taxon>
        <taxon>Heterobranchia</taxon>
        <taxon>Euthyneura</taxon>
        <taxon>Panpulmonata</taxon>
        <taxon>Sacoglossa</taxon>
        <taxon>Placobranchoidea</taxon>
        <taxon>Plakobranchidae</taxon>
        <taxon>Elysia</taxon>
    </lineage>
</organism>
<keyword evidence="2" id="KW-1185">Reference proteome</keyword>
<dbReference type="AlphaFoldDB" id="A0AAE1DEM9"/>
<comment type="caution">
    <text evidence="1">The sequence shown here is derived from an EMBL/GenBank/DDBJ whole genome shotgun (WGS) entry which is preliminary data.</text>
</comment>